<dbReference type="HOGENOM" id="CLU_2299726_0_0_6"/>
<protein>
    <submittedName>
        <fullName evidence="1">Uncharacterized protein</fullName>
    </submittedName>
</protein>
<gene>
    <name evidence="1" type="ORF">HMPREF9064_0062</name>
</gene>
<reference evidence="1 2" key="1">
    <citation type="submission" date="2010-12" db="EMBL/GenBank/DDBJ databases">
        <authorList>
            <person name="Muzny D."/>
            <person name="Qin X."/>
            <person name="Deng J."/>
            <person name="Jiang H."/>
            <person name="Liu Y."/>
            <person name="Qu J."/>
            <person name="Song X.-Z."/>
            <person name="Zhang L."/>
            <person name="Thornton R."/>
            <person name="Coyle M."/>
            <person name="Francisco L."/>
            <person name="Jackson L."/>
            <person name="Javaid M."/>
            <person name="Korchina V."/>
            <person name="Kovar C."/>
            <person name="Mata R."/>
            <person name="Mathew T."/>
            <person name="Ngo R."/>
            <person name="Nguyen L."/>
            <person name="Nguyen N."/>
            <person name="Okwuonu G."/>
            <person name="Ongeri F."/>
            <person name="Pham C."/>
            <person name="Simmons D."/>
            <person name="Wilczek-Boney K."/>
            <person name="Hale W."/>
            <person name="Jakkamsetti A."/>
            <person name="Pham P."/>
            <person name="Ruth R."/>
            <person name="San Lucas F."/>
            <person name="Warren J."/>
            <person name="Zhang J."/>
            <person name="Zhao Z."/>
            <person name="Zhou C."/>
            <person name="Zhu D."/>
            <person name="Lee S."/>
            <person name="Bess C."/>
            <person name="Blankenburg K."/>
            <person name="Forbes L."/>
            <person name="Fu Q."/>
            <person name="Gubbala S."/>
            <person name="Hirani K."/>
            <person name="Jayaseelan J.C."/>
            <person name="Lara F."/>
            <person name="Munidasa M."/>
            <person name="Palculict T."/>
            <person name="Patil S."/>
            <person name="Pu L.-L."/>
            <person name="Saada N."/>
            <person name="Tang L."/>
            <person name="Weissenberger G."/>
            <person name="Zhu Y."/>
            <person name="Hemphill L."/>
            <person name="Shang Y."/>
            <person name="Youmans B."/>
            <person name="Ayvaz T."/>
            <person name="Ross M."/>
            <person name="Santibanez J."/>
            <person name="Aqrawi P."/>
            <person name="Gross S."/>
            <person name="Joshi V."/>
            <person name="Fowler G."/>
            <person name="Nazareth L."/>
            <person name="Reid J."/>
            <person name="Worley K."/>
            <person name="Petrosino J."/>
            <person name="Highlander S."/>
            <person name="Gibbs R."/>
        </authorList>
    </citation>
    <scope>NUCLEOTIDE SEQUENCE [LARGE SCALE GENOMIC DNA]</scope>
    <source>
        <strain evidence="1 2">ATCC 33393</strain>
    </source>
</reference>
<keyword evidence="2" id="KW-1185">Reference proteome</keyword>
<evidence type="ECO:0000313" key="1">
    <source>
        <dbReference type="EMBL" id="EFU68645.1"/>
    </source>
</evidence>
<dbReference type="EMBL" id="AEPS01000001">
    <property type="protein sequence ID" value="EFU68645.1"/>
    <property type="molecule type" value="Genomic_DNA"/>
</dbReference>
<name>E6KV80_9PAST</name>
<dbReference type="AlphaFoldDB" id="E6KV80"/>
<proteinExistence type="predicted"/>
<evidence type="ECO:0000313" key="2">
    <source>
        <dbReference type="Proteomes" id="UP000032871"/>
    </source>
</evidence>
<sequence length="100" mass="11686">MFVPLYSIPDDDAKWIDKTTGEDAPVEMLEKCSKYASFSIIGRNSFSDRIDTEYINHIGKIRQIKGQCLYENGFVFKVKMFSTYCSRLKDVCDAYNKYRK</sequence>
<organism evidence="1 2">
    <name type="scientific">Aggregatibacter segnis ATCC 33393</name>
    <dbReference type="NCBI Taxonomy" id="888057"/>
    <lineage>
        <taxon>Bacteria</taxon>
        <taxon>Pseudomonadati</taxon>
        <taxon>Pseudomonadota</taxon>
        <taxon>Gammaproteobacteria</taxon>
        <taxon>Pasteurellales</taxon>
        <taxon>Pasteurellaceae</taxon>
        <taxon>Aggregatibacter</taxon>
    </lineage>
</organism>
<dbReference type="Proteomes" id="UP000032871">
    <property type="component" value="Unassembled WGS sequence"/>
</dbReference>
<accession>E6KV80</accession>
<comment type="caution">
    <text evidence="1">The sequence shown here is derived from an EMBL/GenBank/DDBJ whole genome shotgun (WGS) entry which is preliminary data.</text>
</comment>